<comment type="subcellular location">
    <subcellularLocation>
        <location evidence="1">Cell membrane</location>
        <topology evidence="1">Multi-pass membrane protein</topology>
    </subcellularLocation>
</comment>
<evidence type="ECO:0000256" key="1">
    <source>
        <dbReference type="ARBA" id="ARBA00004651"/>
    </source>
</evidence>
<dbReference type="SUPFAM" id="SSF90123">
    <property type="entry name" value="ABC transporter transmembrane region"/>
    <property type="match status" value="1"/>
</dbReference>
<sequence>MVDGVVGTIGSLASIGGIVVALLTIQPWLVPLLFLAGLPLLIGVVRAGQAMFGFHLRMTTVARARGYLYRLLTAKDPAKEVRAFGLAAYFTTRHTVLYDQHMAELRKTTRKRFRIAVMSTVGLSLALGGGLAGLLAWRCPDAWRSPRPRLRLRRCSYSASGS</sequence>
<reference evidence="8" key="1">
    <citation type="submission" date="2016-10" db="EMBL/GenBank/DDBJ databases">
        <authorList>
            <person name="Varghese N."/>
            <person name="Submissions S."/>
        </authorList>
    </citation>
    <scope>NUCLEOTIDE SEQUENCE [LARGE SCALE GENOMIC DNA]</scope>
    <source>
        <strain evidence="8">DSM 44796</strain>
    </source>
</reference>
<feature type="domain" description="ABC transmembrane type-1" evidence="6">
    <location>
        <begin position="1"/>
        <end position="132"/>
    </location>
</feature>
<keyword evidence="4 5" id="KW-0472">Membrane</keyword>
<gene>
    <name evidence="7" type="ORF">SAMN04488074_14619</name>
</gene>
<dbReference type="GO" id="GO:0005524">
    <property type="term" value="F:ATP binding"/>
    <property type="evidence" value="ECO:0007669"/>
    <property type="project" value="InterPro"/>
</dbReference>
<dbReference type="Proteomes" id="UP000199682">
    <property type="component" value="Unassembled WGS sequence"/>
</dbReference>
<dbReference type="Gene3D" id="1.20.1560.10">
    <property type="entry name" value="ABC transporter type 1, transmembrane domain"/>
    <property type="match status" value="1"/>
</dbReference>
<dbReference type="PROSITE" id="PS50929">
    <property type="entry name" value="ABC_TM1F"/>
    <property type="match status" value="1"/>
</dbReference>
<evidence type="ECO:0000313" key="7">
    <source>
        <dbReference type="EMBL" id="SDN32208.1"/>
    </source>
</evidence>
<feature type="transmembrane region" description="Helical" evidence="5">
    <location>
        <begin position="5"/>
        <end position="23"/>
    </location>
</feature>
<dbReference type="AlphaFoldDB" id="A0A1H0AF21"/>
<feature type="transmembrane region" description="Helical" evidence="5">
    <location>
        <begin position="29"/>
        <end position="48"/>
    </location>
</feature>
<evidence type="ECO:0000256" key="2">
    <source>
        <dbReference type="ARBA" id="ARBA00022692"/>
    </source>
</evidence>
<organism evidence="7 8">
    <name type="scientific">Lentzea albidocapillata subsp. violacea</name>
    <dbReference type="NCBI Taxonomy" id="128104"/>
    <lineage>
        <taxon>Bacteria</taxon>
        <taxon>Bacillati</taxon>
        <taxon>Actinomycetota</taxon>
        <taxon>Actinomycetes</taxon>
        <taxon>Pseudonocardiales</taxon>
        <taxon>Pseudonocardiaceae</taxon>
        <taxon>Lentzea</taxon>
    </lineage>
</organism>
<accession>A0A1H0AF21</accession>
<keyword evidence="2 5" id="KW-0812">Transmembrane</keyword>
<evidence type="ECO:0000259" key="6">
    <source>
        <dbReference type="PROSITE" id="PS50929"/>
    </source>
</evidence>
<evidence type="ECO:0000256" key="5">
    <source>
        <dbReference type="SAM" id="Phobius"/>
    </source>
</evidence>
<evidence type="ECO:0000313" key="8">
    <source>
        <dbReference type="Proteomes" id="UP000199682"/>
    </source>
</evidence>
<name>A0A1H0AF21_9PSEU</name>
<protein>
    <recommendedName>
        <fullName evidence="6">ABC transmembrane type-1 domain-containing protein</fullName>
    </recommendedName>
</protein>
<feature type="transmembrane region" description="Helical" evidence="5">
    <location>
        <begin position="115"/>
        <end position="137"/>
    </location>
</feature>
<dbReference type="GO" id="GO:0005886">
    <property type="term" value="C:plasma membrane"/>
    <property type="evidence" value="ECO:0007669"/>
    <property type="project" value="UniProtKB-SubCell"/>
</dbReference>
<dbReference type="InterPro" id="IPR011527">
    <property type="entry name" value="ABC1_TM_dom"/>
</dbReference>
<dbReference type="EMBL" id="FNET01000046">
    <property type="protein sequence ID" value="SDN32208.1"/>
    <property type="molecule type" value="Genomic_DNA"/>
</dbReference>
<keyword evidence="3 5" id="KW-1133">Transmembrane helix</keyword>
<evidence type="ECO:0000256" key="3">
    <source>
        <dbReference type="ARBA" id="ARBA00022989"/>
    </source>
</evidence>
<dbReference type="InterPro" id="IPR036640">
    <property type="entry name" value="ABC1_TM_sf"/>
</dbReference>
<dbReference type="GO" id="GO:0140359">
    <property type="term" value="F:ABC-type transporter activity"/>
    <property type="evidence" value="ECO:0007669"/>
    <property type="project" value="InterPro"/>
</dbReference>
<proteinExistence type="predicted"/>
<evidence type="ECO:0000256" key="4">
    <source>
        <dbReference type="ARBA" id="ARBA00023136"/>
    </source>
</evidence>